<dbReference type="PROSITE" id="PS50096">
    <property type="entry name" value="IQ"/>
    <property type="match status" value="1"/>
</dbReference>
<dbReference type="Proteomes" id="UP001231189">
    <property type="component" value="Unassembled WGS sequence"/>
</dbReference>
<dbReference type="PROSITE" id="PS50042">
    <property type="entry name" value="CNMP_BINDING_3"/>
    <property type="match status" value="1"/>
</dbReference>
<evidence type="ECO:0000313" key="5">
    <source>
        <dbReference type="EMBL" id="KAK1645668.1"/>
    </source>
</evidence>
<feature type="compositionally biased region" description="Basic and acidic residues" evidence="3">
    <location>
        <begin position="1"/>
        <end position="13"/>
    </location>
</feature>
<keyword evidence="2" id="KW-0407">Ion channel</keyword>
<feature type="region of interest" description="Disordered" evidence="3">
    <location>
        <begin position="63"/>
        <end position="86"/>
    </location>
</feature>
<evidence type="ECO:0000313" key="6">
    <source>
        <dbReference type="Proteomes" id="UP001231189"/>
    </source>
</evidence>
<comment type="caution">
    <text evidence="5">The sequence shown here is derived from an EMBL/GenBank/DDBJ whole genome shotgun (WGS) entry which is preliminary data.</text>
</comment>
<organism evidence="5 6">
    <name type="scientific">Lolium multiflorum</name>
    <name type="common">Italian ryegrass</name>
    <name type="synonym">Lolium perenne subsp. multiflorum</name>
    <dbReference type="NCBI Taxonomy" id="4521"/>
    <lineage>
        <taxon>Eukaryota</taxon>
        <taxon>Viridiplantae</taxon>
        <taxon>Streptophyta</taxon>
        <taxon>Embryophyta</taxon>
        <taxon>Tracheophyta</taxon>
        <taxon>Spermatophyta</taxon>
        <taxon>Magnoliopsida</taxon>
        <taxon>Liliopsida</taxon>
        <taxon>Poales</taxon>
        <taxon>Poaceae</taxon>
        <taxon>BOP clade</taxon>
        <taxon>Pooideae</taxon>
        <taxon>Poodae</taxon>
        <taxon>Poeae</taxon>
        <taxon>Poeae Chloroplast Group 2 (Poeae type)</taxon>
        <taxon>Loliodinae</taxon>
        <taxon>Loliinae</taxon>
        <taxon>Lolium</taxon>
    </lineage>
</organism>
<evidence type="ECO:0000256" key="1">
    <source>
        <dbReference type="ARBA" id="ARBA00023286"/>
    </source>
</evidence>
<evidence type="ECO:0000256" key="3">
    <source>
        <dbReference type="SAM" id="MobiDB-lite"/>
    </source>
</evidence>
<dbReference type="EMBL" id="JAUUTY010000004">
    <property type="protein sequence ID" value="KAK1645668.1"/>
    <property type="molecule type" value="Genomic_DNA"/>
</dbReference>
<gene>
    <name evidence="5" type="ORF">QYE76_063473</name>
</gene>
<sequence length="329" mass="36545">MMEGAKRGSREEPLWAQTRGGAAQGLAAPPVLWGPTAPFASFSSRTPSSRNLSHREDLTKGYSRLCGAENTREKELSGGQESAGKFPPEGEIDAIAIVIERDIISIIIIIISTIYTAITTAAPQAAPGNATATRRFLIDDNVPAHTSDDRRSSDELSDPLPPPPVSPPLAGEEDHPGPHPDLKIRVLTRTYIICEGDPVDQMVFIIRGSLESITTDGGRSGFFNRSMLQESDFCGEELLTWVLDPKSGVSLPSYTRTVMALSEVEAFTLHAEELKFVVGQFCRMHNKQVQHTFRFYSQQWRTWAATYIQAAWRRHLKRKAAKLRRKEEE</sequence>
<dbReference type="GO" id="GO:0034220">
    <property type="term" value="P:monoatomic ion transmembrane transport"/>
    <property type="evidence" value="ECO:0007669"/>
    <property type="project" value="UniProtKB-KW"/>
</dbReference>
<feature type="region of interest" description="Disordered" evidence="3">
    <location>
        <begin position="143"/>
        <end position="180"/>
    </location>
</feature>
<dbReference type="Gene3D" id="2.60.120.10">
    <property type="entry name" value="Jelly Rolls"/>
    <property type="match status" value="1"/>
</dbReference>
<dbReference type="CDD" id="cd23767">
    <property type="entry name" value="IQCD"/>
    <property type="match status" value="1"/>
</dbReference>
<dbReference type="CDD" id="cd00038">
    <property type="entry name" value="CAP_ED"/>
    <property type="match status" value="1"/>
</dbReference>
<dbReference type="GO" id="GO:0016020">
    <property type="term" value="C:membrane"/>
    <property type="evidence" value="ECO:0007669"/>
    <property type="project" value="UniProtKB-SubCell"/>
</dbReference>
<evidence type="ECO:0000256" key="2">
    <source>
        <dbReference type="ARBA" id="ARBA00023303"/>
    </source>
</evidence>
<dbReference type="InterPro" id="IPR000595">
    <property type="entry name" value="cNMP-bd_dom"/>
</dbReference>
<keyword evidence="1" id="KW-0406">Ion transport</keyword>
<keyword evidence="6" id="KW-1185">Reference proteome</keyword>
<accession>A0AAD8S5S0</accession>
<dbReference type="InterPro" id="IPR014710">
    <property type="entry name" value="RmlC-like_jellyroll"/>
</dbReference>
<dbReference type="PANTHER" id="PTHR45651:SF98">
    <property type="entry name" value="OS03G0646300 PROTEIN"/>
    <property type="match status" value="1"/>
</dbReference>
<keyword evidence="1" id="KW-0813">Transport</keyword>
<dbReference type="SUPFAM" id="SSF51206">
    <property type="entry name" value="cAMP-binding domain-like"/>
    <property type="match status" value="1"/>
</dbReference>
<dbReference type="AlphaFoldDB" id="A0AAD8S5S0"/>
<feature type="region of interest" description="Disordered" evidence="3">
    <location>
        <begin position="1"/>
        <end position="29"/>
    </location>
</feature>
<keyword evidence="1" id="KW-1071">Ligand-gated ion channel</keyword>
<evidence type="ECO:0000259" key="4">
    <source>
        <dbReference type="PROSITE" id="PS50042"/>
    </source>
</evidence>
<name>A0AAD8S5S0_LOLMU</name>
<reference evidence="5" key="1">
    <citation type="submission" date="2023-07" db="EMBL/GenBank/DDBJ databases">
        <title>A chromosome-level genome assembly of Lolium multiflorum.</title>
        <authorList>
            <person name="Chen Y."/>
            <person name="Copetti D."/>
            <person name="Kolliker R."/>
            <person name="Studer B."/>
        </authorList>
    </citation>
    <scope>NUCLEOTIDE SEQUENCE</scope>
    <source>
        <strain evidence="5">02402/16</strain>
        <tissue evidence="5">Leaf</tissue>
    </source>
</reference>
<dbReference type="PANTHER" id="PTHR45651">
    <property type="entry name" value="CYCLIC NUCLEOTIDE-GATED ION CHANNEL 15-RELATED-RELATED"/>
    <property type="match status" value="1"/>
</dbReference>
<feature type="domain" description="Cyclic nucleotide-binding" evidence="4">
    <location>
        <begin position="191"/>
        <end position="295"/>
    </location>
</feature>
<dbReference type="InterPro" id="IPR018490">
    <property type="entry name" value="cNMP-bd_dom_sf"/>
</dbReference>
<proteinExistence type="predicted"/>
<protein>
    <recommendedName>
        <fullName evidence="4">Cyclic nucleotide-binding domain-containing protein</fullName>
    </recommendedName>
</protein>